<keyword evidence="9" id="KW-1185">Reference proteome</keyword>
<dbReference type="PaxDb" id="2903-EOD22813"/>
<protein>
    <recommendedName>
        <fullName evidence="7">Amino acid transporter transmembrane domain-containing protein</fullName>
    </recommendedName>
</protein>
<dbReference type="EnsemblProtists" id="EOD22813">
    <property type="protein sequence ID" value="EOD22813"/>
    <property type="gene ID" value="EMIHUDRAFT_95437"/>
</dbReference>
<dbReference type="Proteomes" id="UP000013827">
    <property type="component" value="Unassembled WGS sequence"/>
</dbReference>
<evidence type="ECO:0000256" key="5">
    <source>
        <dbReference type="SAM" id="MobiDB-lite"/>
    </source>
</evidence>
<feature type="region of interest" description="Disordered" evidence="5">
    <location>
        <begin position="466"/>
        <end position="498"/>
    </location>
</feature>
<keyword evidence="4 6" id="KW-0472">Membrane</keyword>
<feature type="domain" description="Amino acid transporter transmembrane" evidence="7">
    <location>
        <begin position="37"/>
        <end position="287"/>
    </location>
</feature>
<dbReference type="GO" id="GO:0016020">
    <property type="term" value="C:membrane"/>
    <property type="evidence" value="ECO:0007669"/>
    <property type="project" value="UniProtKB-SubCell"/>
</dbReference>
<dbReference type="PANTHER" id="PTHR22950">
    <property type="entry name" value="AMINO ACID TRANSPORTER"/>
    <property type="match status" value="1"/>
</dbReference>
<keyword evidence="2 6" id="KW-0812">Transmembrane</keyword>
<feature type="transmembrane region" description="Helical" evidence="6">
    <location>
        <begin position="316"/>
        <end position="337"/>
    </location>
</feature>
<dbReference type="GeneID" id="17268360"/>
<evidence type="ECO:0000256" key="4">
    <source>
        <dbReference type="ARBA" id="ARBA00023136"/>
    </source>
</evidence>
<feature type="transmembrane region" description="Helical" evidence="6">
    <location>
        <begin position="153"/>
        <end position="170"/>
    </location>
</feature>
<evidence type="ECO:0000313" key="9">
    <source>
        <dbReference type="Proteomes" id="UP000013827"/>
    </source>
</evidence>
<feature type="compositionally biased region" description="Low complexity" evidence="5">
    <location>
        <begin position="466"/>
        <end position="475"/>
    </location>
</feature>
<dbReference type="GO" id="GO:0015179">
    <property type="term" value="F:L-amino acid transmembrane transporter activity"/>
    <property type="evidence" value="ECO:0007669"/>
    <property type="project" value="TreeGrafter"/>
</dbReference>
<evidence type="ECO:0000256" key="6">
    <source>
        <dbReference type="SAM" id="Phobius"/>
    </source>
</evidence>
<reference evidence="8" key="2">
    <citation type="submission" date="2024-10" db="UniProtKB">
        <authorList>
            <consortium name="EnsemblProtists"/>
        </authorList>
    </citation>
    <scope>IDENTIFICATION</scope>
</reference>
<feature type="transmembrane region" description="Helical" evidence="6">
    <location>
        <begin position="176"/>
        <end position="196"/>
    </location>
</feature>
<feature type="transmembrane region" description="Helical" evidence="6">
    <location>
        <begin position="254"/>
        <end position="274"/>
    </location>
</feature>
<organism evidence="8 9">
    <name type="scientific">Emiliania huxleyi (strain CCMP1516)</name>
    <dbReference type="NCBI Taxonomy" id="280463"/>
    <lineage>
        <taxon>Eukaryota</taxon>
        <taxon>Haptista</taxon>
        <taxon>Haptophyta</taxon>
        <taxon>Prymnesiophyceae</taxon>
        <taxon>Isochrysidales</taxon>
        <taxon>Noelaerhabdaceae</taxon>
        <taxon>Emiliania</taxon>
    </lineage>
</organism>
<feature type="transmembrane region" description="Helical" evidence="6">
    <location>
        <begin position="437"/>
        <end position="461"/>
    </location>
</feature>
<dbReference type="InterPro" id="IPR013057">
    <property type="entry name" value="AA_transpt_TM"/>
</dbReference>
<evidence type="ECO:0000256" key="3">
    <source>
        <dbReference type="ARBA" id="ARBA00022989"/>
    </source>
</evidence>
<reference evidence="9" key="1">
    <citation type="journal article" date="2013" name="Nature">
        <title>Pan genome of the phytoplankton Emiliania underpins its global distribution.</title>
        <authorList>
            <person name="Read B.A."/>
            <person name="Kegel J."/>
            <person name="Klute M.J."/>
            <person name="Kuo A."/>
            <person name="Lefebvre S.C."/>
            <person name="Maumus F."/>
            <person name="Mayer C."/>
            <person name="Miller J."/>
            <person name="Monier A."/>
            <person name="Salamov A."/>
            <person name="Young J."/>
            <person name="Aguilar M."/>
            <person name="Claverie J.M."/>
            <person name="Frickenhaus S."/>
            <person name="Gonzalez K."/>
            <person name="Herman E.K."/>
            <person name="Lin Y.C."/>
            <person name="Napier J."/>
            <person name="Ogata H."/>
            <person name="Sarno A.F."/>
            <person name="Shmutz J."/>
            <person name="Schroeder D."/>
            <person name="de Vargas C."/>
            <person name="Verret F."/>
            <person name="von Dassow P."/>
            <person name="Valentin K."/>
            <person name="Van de Peer Y."/>
            <person name="Wheeler G."/>
            <person name="Dacks J.B."/>
            <person name="Delwiche C.F."/>
            <person name="Dyhrman S.T."/>
            <person name="Glockner G."/>
            <person name="John U."/>
            <person name="Richards T."/>
            <person name="Worden A.Z."/>
            <person name="Zhang X."/>
            <person name="Grigoriev I.V."/>
            <person name="Allen A.E."/>
            <person name="Bidle K."/>
            <person name="Borodovsky M."/>
            <person name="Bowler C."/>
            <person name="Brownlee C."/>
            <person name="Cock J.M."/>
            <person name="Elias M."/>
            <person name="Gladyshev V.N."/>
            <person name="Groth M."/>
            <person name="Guda C."/>
            <person name="Hadaegh A."/>
            <person name="Iglesias-Rodriguez M.D."/>
            <person name="Jenkins J."/>
            <person name="Jones B.M."/>
            <person name="Lawson T."/>
            <person name="Leese F."/>
            <person name="Lindquist E."/>
            <person name="Lobanov A."/>
            <person name="Lomsadze A."/>
            <person name="Malik S.B."/>
            <person name="Marsh M.E."/>
            <person name="Mackinder L."/>
            <person name="Mock T."/>
            <person name="Mueller-Roeber B."/>
            <person name="Pagarete A."/>
            <person name="Parker M."/>
            <person name="Probert I."/>
            <person name="Quesneville H."/>
            <person name="Raines C."/>
            <person name="Rensing S.A."/>
            <person name="Riano-Pachon D.M."/>
            <person name="Richier S."/>
            <person name="Rokitta S."/>
            <person name="Shiraiwa Y."/>
            <person name="Soanes D.M."/>
            <person name="van der Giezen M."/>
            <person name="Wahlund T.M."/>
            <person name="Williams B."/>
            <person name="Wilson W."/>
            <person name="Wolfe G."/>
            <person name="Wurch L.L."/>
        </authorList>
    </citation>
    <scope>NUCLEOTIDE SEQUENCE</scope>
</reference>
<dbReference type="KEGG" id="ehx:EMIHUDRAFT_95437"/>
<keyword evidence="3 6" id="KW-1133">Transmembrane helix</keyword>
<evidence type="ECO:0000313" key="8">
    <source>
        <dbReference type="EnsemblProtists" id="EOD22813"/>
    </source>
</evidence>
<evidence type="ECO:0000256" key="1">
    <source>
        <dbReference type="ARBA" id="ARBA00004141"/>
    </source>
</evidence>
<sequence length="547" mass="56916">MNVNFSSTSLFTIYSELDHDEQDARRAWLQDVGRVVKTSGPLLLAISGSALLPLPCAFGQAGIPGASVLLVLTAAANDYTTILMVRAASRLGVSSYEEAVLGSAGRAGLVVARVSLVVLLFGTLCGNLSAISETAERALVLAGWTRLAARHDVLLAGATVVVMPLSLLQLGEMGGISLFGLAMMVALLGYLAHACLHSHAALRPYMLSPQPAALPTAASTFGYALYVQPCVPPLLRSLPPGEQGRKTLERAAHLTFGVSALFYLLVGCSGLLLFDTKTPQNALQGFAHASAASPRTASGLHCPRASRLGFSGESGALLSGCFSLYLALCFAPIAAPLRETLVRLAKGSTAASIHTSKLAPASPLSSRELYRESLSGSPPLVLNMHTAPAELPPLSNALVTAFIVGAAHAVARLLPNALVTAFIVGAAHAVARLLPNASASIFAFTGATGVAMVAYVLPAWTHMAGPRRNPRRAPATGSNLRASRLEGRTSDSGGPAARRRRRRPQILLALVVWLGLFVSGLTLSEVVRQWMGAKPPQCVVVAAAADG</sequence>
<dbReference type="HOGENOM" id="CLU_036967_0_0_1"/>
<dbReference type="AlphaFoldDB" id="A0A0D3JH28"/>
<dbReference type="Pfam" id="PF01490">
    <property type="entry name" value="Aa_trans"/>
    <property type="match status" value="1"/>
</dbReference>
<dbReference type="STRING" id="2903.R1CIX4"/>
<feature type="transmembrane region" description="Helical" evidence="6">
    <location>
        <begin position="110"/>
        <end position="132"/>
    </location>
</feature>
<feature type="transmembrane region" description="Helical" evidence="6">
    <location>
        <begin position="506"/>
        <end position="524"/>
    </location>
</feature>
<proteinExistence type="predicted"/>
<comment type="subcellular location">
    <subcellularLocation>
        <location evidence="1">Membrane</location>
        <topology evidence="1">Multi-pass membrane protein</topology>
    </subcellularLocation>
</comment>
<accession>A0A0D3JH28</accession>
<dbReference type="RefSeq" id="XP_005775242.1">
    <property type="nucleotide sequence ID" value="XM_005775185.1"/>
</dbReference>
<name>A0A0D3JH28_EMIH1</name>
<dbReference type="PANTHER" id="PTHR22950:SF702">
    <property type="entry name" value="AMINO ACID TRANSPORTER PROTEIN"/>
    <property type="match status" value="1"/>
</dbReference>
<evidence type="ECO:0000259" key="7">
    <source>
        <dbReference type="Pfam" id="PF01490"/>
    </source>
</evidence>
<feature type="transmembrane region" description="Helical" evidence="6">
    <location>
        <begin position="413"/>
        <end position="431"/>
    </location>
</feature>
<evidence type="ECO:0000256" key="2">
    <source>
        <dbReference type="ARBA" id="ARBA00022692"/>
    </source>
</evidence>